<reference evidence="1 2" key="1">
    <citation type="journal article" date="2023" name="Plants (Basel)">
        <title>Bridging the Gap: Combining Genomics and Transcriptomics Approaches to Understand Stylosanthes scabra, an Orphan Legume from the Brazilian Caatinga.</title>
        <authorList>
            <person name="Ferreira-Neto J.R.C."/>
            <person name="da Silva M.D."/>
            <person name="Binneck E."/>
            <person name="de Melo N.F."/>
            <person name="da Silva R.H."/>
            <person name="de Melo A.L.T.M."/>
            <person name="Pandolfi V."/>
            <person name="Bustamante F.O."/>
            <person name="Brasileiro-Vidal A.C."/>
            <person name="Benko-Iseppon A.M."/>
        </authorList>
    </citation>
    <scope>NUCLEOTIDE SEQUENCE [LARGE SCALE GENOMIC DNA]</scope>
    <source>
        <tissue evidence="1">Leaves</tissue>
    </source>
</reference>
<gene>
    <name evidence="1" type="ORF">PIB30_110364</name>
</gene>
<proteinExistence type="predicted"/>
<protein>
    <submittedName>
        <fullName evidence="1">Uncharacterized protein</fullName>
    </submittedName>
</protein>
<feature type="non-terminal residue" evidence="1">
    <location>
        <position position="113"/>
    </location>
</feature>
<keyword evidence="2" id="KW-1185">Reference proteome</keyword>
<evidence type="ECO:0000313" key="2">
    <source>
        <dbReference type="Proteomes" id="UP001341840"/>
    </source>
</evidence>
<dbReference type="EMBL" id="JASCZI010278065">
    <property type="protein sequence ID" value="MED6227116.1"/>
    <property type="molecule type" value="Genomic_DNA"/>
</dbReference>
<name>A0ABU6ZZH7_9FABA</name>
<organism evidence="1 2">
    <name type="scientific">Stylosanthes scabra</name>
    <dbReference type="NCBI Taxonomy" id="79078"/>
    <lineage>
        <taxon>Eukaryota</taxon>
        <taxon>Viridiplantae</taxon>
        <taxon>Streptophyta</taxon>
        <taxon>Embryophyta</taxon>
        <taxon>Tracheophyta</taxon>
        <taxon>Spermatophyta</taxon>
        <taxon>Magnoliopsida</taxon>
        <taxon>eudicotyledons</taxon>
        <taxon>Gunneridae</taxon>
        <taxon>Pentapetalae</taxon>
        <taxon>rosids</taxon>
        <taxon>fabids</taxon>
        <taxon>Fabales</taxon>
        <taxon>Fabaceae</taxon>
        <taxon>Papilionoideae</taxon>
        <taxon>50 kb inversion clade</taxon>
        <taxon>dalbergioids sensu lato</taxon>
        <taxon>Dalbergieae</taxon>
        <taxon>Pterocarpus clade</taxon>
        <taxon>Stylosanthes</taxon>
    </lineage>
</organism>
<accession>A0ABU6ZZH7</accession>
<dbReference type="Proteomes" id="UP001341840">
    <property type="component" value="Unassembled WGS sequence"/>
</dbReference>
<evidence type="ECO:0000313" key="1">
    <source>
        <dbReference type="EMBL" id="MED6227116.1"/>
    </source>
</evidence>
<sequence>MEVLSMFQRSRSVALEYEKLGTYGTGLILPTQPFDKVWLRGLRDNHPYLGLVVFMGTHNIWIQDQAPFYQFYLNLSLLLSILNTHTIATPNFLTTEVGPCVNSLGERLESRAR</sequence>
<comment type="caution">
    <text evidence="1">The sequence shown here is derived from an EMBL/GenBank/DDBJ whole genome shotgun (WGS) entry which is preliminary data.</text>
</comment>